<evidence type="ECO:0000313" key="9">
    <source>
        <dbReference type="Proteomes" id="UP000016665"/>
    </source>
</evidence>
<dbReference type="Ensembl" id="ENSFALT00000028223.1">
    <property type="protein sequence ID" value="ENSFALP00000032902.1"/>
    <property type="gene ID" value="ENSFALG00000023119.1"/>
</dbReference>
<reference evidence="8 9" key="1">
    <citation type="journal article" date="2012" name="Nature">
        <title>The genomic landscape of species divergence in Ficedula flycatchers.</title>
        <authorList>
            <person name="Ellegren H."/>
            <person name="Smeds L."/>
            <person name="Burri R."/>
            <person name="Olason P.I."/>
            <person name="Backstrom N."/>
            <person name="Kawakami T."/>
            <person name="Kunstner A."/>
            <person name="Makinen H."/>
            <person name="Nadachowska-Brzyska K."/>
            <person name="Qvarnstrom A."/>
            <person name="Uebbing S."/>
            <person name="Wolf J.B."/>
        </authorList>
    </citation>
    <scope>NUCLEOTIDE SEQUENCE [LARGE SCALE GENOMIC DNA]</scope>
</reference>
<reference evidence="8" key="3">
    <citation type="submission" date="2025-09" db="UniProtKB">
        <authorList>
            <consortium name="Ensembl"/>
        </authorList>
    </citation>
    <scope>IDENTIFICATION</scope>
</reference>
<dbReference type="GeneTree" id="ENSGT00960000189317"/>
<sequence>PFCSPFSFLSAGNTSLGTSASMSCKLESTQTVHWYKQLHGEQPKRILYESGGTPVFDSTSDRNRMQVRSDSAQPIYHLTINSLIPRDSGIYFSFGFSVLSTVQKSDSTIKDGFQESWHFPES</sequence>
<dbReference type="InterPro" id="IPR013783">
    <property type="entry name" value="Ig-like_fold"/>
</dbReference>
<dbReference type="InterPro" id="IPR036179">
    <property type="entry name" value="Ig-like_dom_sf"/>
</dbReference>
<dbReference type="SMART" id="SM00406">
    <property type="entry name" value="IGv"/>
    <property type="match status" value="1"/>
</dbReference>
<evidence type="ECO:0000256" key="2">
    <source>
        <dbReference type="ARBA" id="ARBA00022692"/>
    </source>
</evidence>
<keyword evidence="3" id="KW-1133">Transmembrane helix</keyword>
<keyword evidence="6" id="KW-0393">Immunoglobulin domain</keyword>
<dbReference type="GO" id="GO:0016020">
    <property type="term" value="C:membrane"/>
    <property type="evidence" value="ECO:0007669"/>
    <property type="project" value="UniProtKB-SubCell"/>
</dbReference>
<organism evidence="8 9">
    <name type="scientific">Ficedula albicollis</name>
    <name type="common">Collared flycatcher</name>
    <name type="synonym">Muscicapa albicollis</name>
    <dbReference type="NCBI Taxonomy" id="59894"/>
    <lineage>
        <taxon>Eukaryota</taxon>
        <taxon>Metazoa</taxon>
        <taxon>Chordata</taxon>
        <taxon>Craniata</taxon>
        <taxon>Vertebrata</taxon>
        <taxon>Euteleostomi</taxon>
        <taxon>Archelosauria</taxon>
        <taxon>Archosauria</taxon>
        <taxon>Dinosauria</taxon>
        <taxon>Saurischia</taxon>
        <taxon>Theropoda</taxon>
        <taxon>Coelurosauria</taxon>
        <taxon>Aves</taxon>
        <taxon>Neognathae</taxon>
        <taxon>Neoaves</taxon>
        <taxon>Telluraves</taxon>
        <taxon>Australaves</taxon>
        <taxon>Passeriformes</taxon>
        <taxon>Muscicapidae</taxon>
        <taxon>Ficedula</taxon>
    </lineage>
</organism>
<dbReference type="Pfam" id="PF07686">
    <property type="entry name" value="V-set"/>
    <property type="match status" value="1"/>
</dbReference>
<evidence type="ECO:0000256" key="3">
    <source>
        <dbReference type="ARBA" id="ARBA00022989"/>
    </source>
</evidence>
<evidence type="ECO:0000313" key="8">
    <source>
        <dbReference type="Ensembl" id="ENSFALP00000032902.1"/>
    </source>
</evidence>
<dbReference type="InterPro" id="IPR013106">
    <property type="entry name" value="Ig_V-set"/>
</dbReference>
<keyword evidence="5" id="KW-0675">Receptor</keyword>
<keyword evidence="4" id="KW-0472">Membrane</keyword>
<evidence type="ECO:0000256" key="5">
    <source>
        <dbReference type="ARBA" id="ARBA00023170"/>
    </source>
</evidence>
<dbReference type="AlphaFoldDB" id="A0A803WD46"/>
<feature type="domain" description="Immunoglobulin V-set" evidence="7">
    <location>
        <begin position="19"/>
        <end position="95"/>
    </location>
</feature>
<keyword evidence="2" id="KW-0812">Transmembrane</keyword>
<dbReference type="PANTHER" id="PTHR19256">
    <property type="entry name" value="T-CELL RECEPTOR GAMMA CHAIN"/>
    <property type="match status" value="1"/>
</dbReference>
<keyword evidence="9" id="KW-1185">Reference proteome</keyword>
<name>A0A803WD46_FICAL</name>
<evidence type="ECO:0000259" key="7">
    <source>
        <dbReference type="SMART" id="SM00406"/>
    </source>
</evidence>
<dbReference type="Gene3D" id="2.60.40.10">
    <property type="entry name" value="Immunoglobulins"/>
    <property type="match status" value="1"/>
</dbReference>
<dbReference type="SUPFAM" id="SSF48726">
    <property type="entry name" value="Immunoglobulin"/>
    <property type="match status" value="1"/>
</dbReference>
<accession>A0A803WD46</accession>
<dbReference type="PANTHER" id="PTHR19256:SF65">
    <property type="entry name" value="T CELL RECEPTOR GAMMA CONSTANT 1-RELATED"/>
    <property type="match status" value="1"/>
</dbReference>
<proteinExistence type="predicted"/>
<reference evidence="8" key="2">
    <citation type="submission" date="2025-08" db="UniProtKB">
        <authorList>
            <consortium name="Ensembl"/>
        </authorList>
    </citation>
    <scope>IDENTIFICATION</scope>
</reference>
<evidence type="ECO:0000256" key="4">
    <source>
        <dbReference type="ARBA" id="ARBA00023136"/>
    </source>
</evidence>
<protein>
    <recommendedName>
        <fullName evidence="7">Immunoglobulin V-set domain-containing protein</fullName>
    </recommendedName>
</protein>
<evidence type="ECO:0000256" key="6">
    <source>
        <dbReference type="ARBA" id="ARBA00023319"/>
    </source>
</evidence>
<comment type="subcellular location">
    <subcellularLocation>
        <location evidence="1">Membrane</location>
    </subcellularLocation>
</comment>
<dbReference type="Proteomes" id="UP000016665">
    <property type="component" value="Chromosome 2"/>
</dbReference>
<dbReference type="InterPro" id="IPR051117">
    <property type="entry name" value="TRG_var/const_region"/>
</dbReference>
<evidence type="ECO:0000256" key="1">
    <source>
        <dbReference type="ARBA" id="ARBA00004370"/>
    </source>
</evidence>